<keyword evidence="4" id="KW-0274">FAD</keyword>
<dbReference type="SUPFAM" id="SSF54373">
    <property type="entry name" value="FAD-linked reductases, C-terminal domain"/>
    <property type="match status" value="1"/>
</dbReference>
<dbReference type="STRING" id="574566.I0Z240"/>
<dbReference type="eggNOG" id="KOG3923">
    <property type="taxonomic scope" value="Eukaryota"/>
</dbReference>
<dbReference type="Gene3D" id="3.40.50.720">
    <property type="entry name" value="NAD(P)-binding Rossmann-like Domain"/>
    <property type="match status" value="1"/>
</dbReference>
<dbReference type="EMBL" id="AGSI01000005">
    <property type="protein sequence ID" value="EIE24709.1"/>
    <property type="molecule type" value="Genomic_DNA"/>
</dbReference>
<evidence type="ECO:0000256" key="4">
    <source>
        <dbReference type="ARBA" id="ARBA00022827"/>
    </source>
</evidence>
<keyword evidence="8" id="KW-1185">Reference proteome</keyword>
<dbReference type="PANTHER" id="PTHR11530:SF11">
    <property type="entry name" value="D-ASPARTATE OXIDASE"/>
    <property type="match status" value="1"/>
</dbReference>
<dbReference type="Gene3D" id="3.30.9.10">
    <property type="entry name" value="D-Amino Acid Oxidase, subunit A, domain 2"/>
    <property type="match status" value="1"/>
</dbReference>
<dbReference type="KEGG" id="csl:COCSUDRAFT_62130"/>
<evidence type="ECO:0000259" key="6">
    <source>
        <dbReference type="Pfam" id="PF01266"/>
    </source>
</evidence>
<dbReference type="InterPro" id="IPR006076">
    <property type="entry name" value="FAD-dep_OxRdtase"/>
</dbReference>
<evidence type="ECO:0000256" key="1">
    <source>
        <dbReference type="ARBA" id="ARBA00001974"/>
    </source>
</evidence>
<sequence length="197" mass="21977">MQALPDVNVTIIADRFGAETTSDGAAGLWEDLYFSEHASGAGVTTVAAYQLWSEPHEDPAWKELQHFSLVVNCTGIGAARLFGDTEMYPVRGHVIRVRAPWIKSNYFLDECNYIIPQTNTVVLGGTAQRGDADCAPREEDRQHIWQGCLRIMPSLAQAKPEMEWVGLRPGRKSVRLEFEEIDLEGGEKLRVAMGEEE</sequence>
<dbReference type="GO" id="GO:0003884">
    <property type="term" value="F:D-amino-acid oxidase activity"/>
    <property type="evidence" value="ECO:0007669"/>
    <property type="project" value="InterPro"/>
</dbReference>
<proteinExistence type="inferred from homology"/>
<keyword evidence="5" id="KW-0560">Oxidoreductase</keyword>
<comment type="cofactor">
    <cofactor evidence="1">
        <name>FAD</name>
        <dbReference type="ChEBI" id="CHEBI:57692"/>
    </cofactor>
</comment>
<dbReference type="Proteomes" id="UP000007264">
    <property type="component" value="Unassembled WGS sequence"/>
</dbReference>
<evidence type="ECO:0000256" key="2">
    <source>
        <dbReference type="ARBA" id="ARBA00006730"/>
    </source>
</evidence>
<comment type="similarity">
    <text evidence="2">Belongs to the DAMOX/DASOX family.</text>
</comment>
<keyword evidence="3" id="KW-0285">Flavoprotein</keyword>
<dbReference type="PANTHER" id="PTHR11530">
    <property type="entry name" value="D-AMINO ACID OXIDASE"/>
    <property type="match status" value="1"/>
</dbReference>
<dbReference type="Pfam" id="PF01266">
    <property type="entry name" value="DAO"/>
    <property type="match status" value="1"/>
</dbReference>
<feature type="domain" description="FAD dependent oxidoreductase" evidence="6">
    <location>
        <begin position="66"/>
        <end position="169"/>
    </location>
</feature>
<gene>
    <name evidence="7" type="ORF">COCSUDRAFT_62130</name>
</gene>
<evidence type="ECO:0000313" key="8">
    <source>
        <dbReference type="Proteomes" id="UP000007264"/>
    </source>
</evidence>
<dbReference type="GO" id="GO:0071949">
    <property type="term" value="F:FAD binding"/>
    <property type="evidence" value="ECO:0007669"/>
    <property type="project" value="InterPro"/>
</dbReference>
<dbReference type="OrthoDB" id="2015447at2759"/>
<reference evidence="7 8" key="1">
    <citation type="journal article" date="2012" name="Genome Biol.">
        <title>The genome of the polar eukaryotic microalga coccomyxa subellipsoidea reveals traits of cold adaptation.</title>
        <authorList>
            <person name="Blanc G."/>
            <person name="Agarkova I."/>
            <person name="Grimwood J."/>
            <person name="Kuo A."/>
            <person name="Brueggeman A."/>
            <person name="Dunigan D."/>
            <person name="Gurnon J."/>
            <person name="Ladunga I."/>
            <person name="Lindquist E."/>
            <person name="Lucas S."/>
            <person name="Pangilinan J."/>
            <person name="Proschold T."/>
            <person name="Salamov A."/>
            <person name="Schmutz J."/>
            <person name="Weeks D."/>
            <person name="Yamada T."/>
            <person name="Claverie J.M."/>
            <person name="Grigoriev I."/>
            <person name="Van Etten J."/>
            <person name="Lomsadze A."/>
            <person name="Borodovsky M."/>
        </authorList>
    </citation>
    <scope>NUCLEOTIDE SEQUENCE [LARGE SCALE GENOMIC DNA]</scope>
    <source>
        <strain evidence="7 8">C-169</strain>
    </source>
</reference>
<accession>I0Z240</accession>
<organism evidence="7 8">
    <name type="scientific">Coccomyxa subellipsoidea (strain C-169)</name>
    <name type="common">Green microalga</name>
    <dbReference type="NCBI Taxonomy" id="574566"/>
    <lineage>
        <taxon>Eukaryota</taxon>
        <taxon>Viridiplantae</taxon>
        <taxon>Chlorophyta</taxon>
        <taxon>core chlorophytes</taxon>
        <taxon>Trebouxiophyceae</taxon>
        <taxon>Trebouxiophyceae incertae sedis</taxon>
        <taxon>Coccomyxaceae</taxon>
        <taxon>Coccomyxa</taxon>
        <taxon>Coccomyxa subellipsoidea</taxon>
    </lineage>
</organism>
<evidence type="ECO:0000313" key="7">
    <source>
        <dbReference type="EMBL" id="EIE24709.1"/>
    </source>
</evidence>
<comment type="caution">
    <text evidence="7">The sequence shown here is derived from an EMBL/GenBank/DDBJ whole genome shotgun (WGS) entry which is preliminary data.</text>
</comment>
<evidence type="ECO:0000256" key="3">
    <source>
        <dbReference type="ARBA" id="ARBA00022630"/>
    </source>
</evidence>
<dbReference type="GeneID" id="17042710"/>
<dbReference type="GO" id="GO:0005737">
    <property type="term" value="C:cytoplasm"/>
    <property type="evidence" value="ECO:0007669"/>
    <property type="project" value="TreeGrafter"/>
</dbReference>
<protein>
    <submittedName>
        <fullName evidence="7">FAD-linked reductase, C-terminal domain-containing protein</fullName>
    </submittedName>
</protein>
<name>I0Z240_COCSC</name>
<dbReference type="RefSeq" id="XP_005649253.1">
    <property type="nucleotide sequence ID" value="XM_005649196.1"/>
</dbReference>
<evidence type="ECO:0000256" key="5">
    <source>
        <dbReference type="ARBA" id="ARBA00023002"/>
    </source>
</evidence>
<dbReference type="GO" id="GO:0019478">
    <property type="term" value="P:D-amino acid catabolic process"/>
    <property type="evidence" value="ECO:0007669"/>
    <property type="project" value="TreeGrafter"/>
</dbReference>
<dbReference type="InterPro" id="IPR023209">
    <property type="entry name" value="DAO"/>
</dbReference>
<dbReference type="AlphaFoldDB" id="I0Z240"/>